<name>D8LSP3_ECTSI</name>
<dbReference type="InParanoid" id="D8LSP3"/>
<sequence>MWSRPLSALLSTFLWSTQAFLVPLFATGRGEIRCRSPGYPQQQPPAQGRRPTIAAATRGQRQERTSATSAMSDNTGSCDRKGFLSDLTRNVAGAGLAAITLGPNMAVAKQAADSPVDWTAEFGSVKKATDLVLKDLKTLATDGDWEQLMEQAKGYDQSIRKGLMGDVRKKMPKEIKGDAMTYRNNITFDLIAINKAARVEDRPRTFEVLDILEADINGFLNLQKRI</sequence>
<proteinExistence type="predicted"/>
<evidence type="ECO:0000256" key="3">
    <source>
        <dbReference type="SAM" id="SignalP"/>
    </source>
</evidence>
<feature type="compositionally biased region" description="Polar residues" evidence="2">
    <location>
        <begin position="65"/>
        <end position="75"/>
    </location>
</feature>
<dbReference type="AlphaFoldDB" id="D8LSP3"/>
<dbReference type="EMBL" id="FN648992">
    <property type="protein sequence ID" value="CBN75243.1"/>
    <property type="molecule type" value="Genomic_DNA"/>
</dbReference>
<feature type="signal peptide" evidence="3">
    <location>
        <begin position="1"/>
        <end position="19"/>
    </location>
</feature>
<keyword evidence="1" id="KW-0793">Thylakoid</keyword>
<dbReference type="eggNOG" id="ENOG502SWXV">
    <property type="taxonomic scope" value="Eukaryota"/>
</dbReference>
<dbReference type="EMBL" id="FN649735">
    <property type="protein sequence ID" value="CBN75243.1"/>
    <property type="molecule type" value="Genomic_DNA"/>
</dbReference>
<feature type="compositionally biased region" description="Low complexity" evidence="2">
    <location>
        <begin position="37"/>
        <end position="51"/>
    </location>
</feature>
<feature type="chain" id="PRO_5003117470" evidence="3">
    <location>
        <begin position="20"/>
        <end position="226"/>
    </location>
</feature>
<accession>D8LSP3</accession>
<dbReference type="Gene3D" id="1.20.120.290">
    <property type="entry name" value="Oxygen-evolving enhancer protein 3 (PsbQ), four-helix up-down bundle"/>
    <property type="match status" value="1"/>
</dbReference>
<organism evidence="4 5">
    <name type="scientific">Ectocarpus siliculosus</name>
    <name type="common">Brown alga</name>
    <name type="synonym">Conferva siliculosa</name>
    <dbReference type="NCBI Taxonomy" id="2880"/>
    <lineage>
        <taxon>Eukaryota</taxon>
        <taxon>Sar</taxon>
        <taxon>Stramenopiles</taxon>
        <taxon>Ochrophyta</taxon>
        <taxon>PX clade</taxon>
        <taxon>Phaeophyceae</taxon>
        <taxon>Ectocarpales</taxon>
        <taxon>Ectocarpaceae</taxon>
        <taxon>Ectocarpus</taxon>
    </lineage>
</organism>
<feature type="region of interest" description="Disordered" evidence="2">
    <location>
        <begin position="36"/>
        <end position="75"/>
    </location>
</feature>
<dbReference type="OrthoDB" id="46852at2759"/>
<keyword evidence="5" id="KW-1185">Reference proteome</keyword>
<reference evidence="4 5" key="1">
    <citation type="journal article" date="2010" name="Nature">
        <title>The Ectocarpus genome and the independent evolution of multicellularity in brown algae.</title>
        <authorList>
            <person name="Cock J.M."/>
            <person name="Sterck L."/>
            <person name="Rouze P."/>
            <person name="Scornet D."/>
            <person name="Allen A.E."/>
            <person name="Amoutzias G."/>
            <person name="Anthouard V."/>
            <person name="Artiguenave F."/>
            <person name="Aury J.M."/>
            <person name="Badger J.H."/>
            <person name="Beszteri B."/>
            <person name="Billiau K."/>
            <person name="Bonnet E."/>
            <person name="Bothwell J.H."/>
            <person name="Bowler C."/>
            <person name="Boyen C."/>
            <person name="Brownlee C."/>
            <person name="Carrano C.J."/>
            <person name="Charrier B."/>
            <person name="Cho G.Y."/>
            <person name="Coelho S.M."/>
            <person name="Collen J."/>
            <person name="Corre E."/>
            <person name="Da Silva C."/>
            <person name="Delage L."/>
            <person name="Delaroque N."/>
            <person name="Dittami S.M."/>
            <person name="Doulbeau S."/>
            <person name="Elias M."/>
            <person name="Farnham G."/>
            <person name="Gachon C.M."/>
            <person name="Gschloessl B."/>
            <person name="Heesch S."/>
            <person name="Jabbari K."/>
            <person name="Jubin C."/>
            <person name="Kawai H."/>
            <person name="Kimura K."/>
            <person name="Kloareg B."/>
            <person name="Kupper F.C."/>
            <person name="Lang D."/>
            <person name="Le Bail A."/>
            <person name="Leblanc C."/>
            <person name="Lerouge P."/>
            <person name="Lohr M."/>
            <person name="Lopez P.J."/>
            <person name="Martens C."/>
            <person name="Maumus F."/>
            <person name="Michel G."/>
            <person name="Miranda-Saavedra D."/>
            <person name="Morales J."/>
            <person name="Moreau H."/>
            <person name="Motomura T."/>
            <person name="Nagasato C."/>
            <person name="Napoli C.A."/>
            <person name="Nelson D.R."/>
            <person name="Nyvall-Collen P."/>
            <person name="Peters A.F."/>
            <person name="Pommier C."/>
            <person name="Potin P."/>
            <person name="Poulain J."/>
            <person name="Quesneville H."/>
            <person name="Read B."/>
            <person name="Rensing S.A."/>
            <person name="Ritter A."/>
            <person name="Rousvoal S."/>
            <person name="Samanta M."/>
            <person name="Samson G."/>
            <person name="Schroeder D.C."/>
            <person name="Segurens B."/>
            <person name="Strittmatter M."/>
            <person name="Tonon T."/>
            <person name="Tregear J.W."/>
            <person name="Valentin K."/>
            <person name="von Dassow P."/>
            <person name="Yamagishi T."/>
            <person name="Van de Peer Y."/>
            <person name="Wincker P."/>
        </authorList>
    </citation>
    <scope>NUCLEOTIDE SEQUENCE [LARGE SCALE GENOMIC DNA]</scope>
    <source>
        <strain evidence="5">Ec32 / CCAP1310/4</strain>
    </source>
</reference>
<dbReference type="InterPro" id="IPR023222">
    <property type="entry name" value="PsbQ-like_dom_sf"/>
</dbReference>
<keyword evidence="3" id="KW-0732">Signal</keyword>
<evidence type="ECO:0000313" key="4">
    <source>
        <dbReference type="EMBL" id="CBN75243.1"/>
    </source>
</evidence>
<gene>
    <name evidence="4" type="ORF">Esi_0076_0027</name>
</gene>
<protein>
    <submittedName>
        <fullName evidence="4">Uncharacterized protein</fullName>
    </submittedName>
</protein>
<evidence type="ECO:0000313" key="5">
    <source>
        <dbReference type="Proteomes" id="UP000002630"/>
    </source>
</evidence>
<evidence type="ECO:0000256" key="1">
    <source>
        <dbReference type="ARBA" id="ARBA00023078"/>
    </source>
</evidence>
<evidence type="ECO:0000256" key="2">
    <source>
        <dbReference type="SAM" id="MobiDB-lite"/>
    </source>
</evidence>
<dbReference type="Proteomes" id="UP000002630">
    <property type="component" value="Linkage Group LG10"/>
</dbReference>